<dbReference type="InterPro" id="IPR055399">
    <property type="entry name" value="CC_BshC"/>
</dbReference>
<feature type="domain" description="Bacillithiol biosynthesis BshC C-terminal coiled-coil" evidence="4">
    <location>
        <begin position="375"/>
        <end position="522"/>
    </location>
</feature>
<feature type="domain" description="Bacillithiol biosynthesis BshC N-terminal Rossmann-like" evidence="3">
    <location>
        <begin position="2"/>
        <end position="367"/>
    </location>
</feature>
<dbReference type="RefSeq" id="WP_101335294.1">
    <property type="nucleotide sequence ID" value="NZ_PJNI01000015.1"/>
</dbReference>
<accession>A0A2I0R076</accession>
<dbReference type="GO" id="GO:0016874">
    <property type="term" value="F:ligase activity"/>
    <property type="evidence" value="ECO:0007669"/>
    <property type="project" value="UniProtKB-UniRule"/>
</dbReference>
<keyword evidence="1 2" id="KW-0436">Ligase</keyword>
<dbReference type="AlphaFoldDB" id="A0A2I0R076"/>
<protein>
    <recommendedName>
        <fullName evidence="2">Putative cysteine ligase BshC</fullName>
        <ecNumber evidence="2">6.-.-.-</ecNumber>
    </recommendedName>
</protein>
<gene>
    <name evidence="2 5" type="primary">bshC</name>
    <name evidence="5" type="ORF">CW751_12125</name>
</gene>
<evidence type="ECO:0000259" key="4">
    <source>
        <dbReference type="Pfam" id="PF24850"/>
    </source>
</evidence>
<reference evidence="5 6" key="1">
    <citation type="submission" date="2017-12" db="EMBL/GenBank/DDBJ databases">
        <title>The draft genome sequence of Brumimicrobium saltpan LHR20.</title>
        <authorList>
            <person name="Do Z.-J."/>
            <person name="Luo H.-R."/>
        </authorList>
    </citation>
    <scope>NUCLEOTIDE SEQUENCE [LARGE SCALE GENOMIC DNA]</scope>
    <source>
        <strain evidence="5 6">LHR20</strain>
    </source>
</reference>
<evidence type="ECO:0000313" key="5">
    <source>
        <dbReference type="EMBL" id="PKR79969.1"/>
    </source>
</evidence>
<dbReference type="Proteomes" id="UP000236654">
    <property type="component" value="Unassembled WGS sequence"/>
</dbReference>
<dbReference type="OrthoDB" id="9765151at2"/>
<dbReference type="EMBL" id="PJNI01000015">
    <property type="protein sequence ID" value="PKR79969.1"/>
    <property type="molecule type" value="Genomic_DNA"/>
</dbReference>
<dbReference type="InterPro" id="IPR055398">
    <property type="entry name" value="Rossmann-like_BshC"/>
</dbReference>
<evidence type="ECO:0000259" key="3">
    <source>
        <dbReference type="Pfam" id="PF10079"/>
    </source>
</evidence>
<comment type="similarity">
    <text evidence="2">Belongs to the BshC family.</text>
</comment>
<evidence type="ECO:0000256" key="1">
    <source>
        <dbReference type="ARBA" id="ARBA00022598"/>
    </source>
</evidence>
<dbReference type="Pfam" id="PF10079">
    <property type="entry name" value="Rossmann-like_BshC"/>
    <property type="match status" value="1"/>
</dbReference>
<dbReference type="Pfam" id="PF24850">
    <property type="entry name" value="CC_BshC"/>
    <property type="match status" value="1"/>
</dbReference>
<keyword evidence="6" id="KW-1185">Reference proteome</keyword>
<dbReference type="PIRSF" id="PIRSF012535">
    <property type="entry name" value="UCP012535"/>
    <property type="match status" value="1"/>
</dbReference>
<organism evidence="5 6">
    <name type="scientific">Brumimicrobium salinarum</name>
    <dbReference type="NCBI Taxonomy" id="2058658"/>
    <lineage>
        <taxon>Bacteria</taxon>
        <taxon>Pseudomonadati</taxon>
        <taxon>Bacteroidota</taxon>
        <taxon>Flavobacteriia</taxon>
        <taxon>Flavobacteriales</taxon>
        <taxon>Crocinitomicaceae</taxon>
        <taxon>Brumimicrobium</taxon>
    </lineage>
</organism>
<proteinExistence type="inferred from homology"/>
<dbReference type="HAMAP" id="MF_01867">
    <property type="entry name" value="BshC"/>
    <property type="match status" value="1"/>
</dbReference>
<dbReference type="EC" id="6.-.-.-" evidence="2"/>
<dbReference type="InterPro" id="IPR011199">
    <property type="entry name" value="Bacillithiol_biosynth_BshC"/>
</dbReference>
<evidence type="ECO:0000313" key="6">
    <source>
        <dbReference type="Proteomes" id="UP000236654"/>
    </source>
</evidence>
<evidence type="ECO:0000256" key="2">
    <source>
        <dbReference type="HAMAP-Rule" id="MF_01867"/>
    </source>
</evidence>
<sequence length="527" mass="61908">MKTITINRRSTTFFSELANQINDHQEGLSKYIQSPFNLETFGNQIALKQNQYSSDQRALLYDVVKEQMTNYLSIEPVAQHVELLKKENTFTVTAGHQLNLYGGPLYLIYKIMDTIRLVEELSIKYPENHFVPVFWMGTEDHDFEEINHVHLFNDKISWNTEQKGPVGRFSLKNIDQFKGELKEKFTNNPDFVNFLDQFYTEENLSQANSSFLMHLLGQYGLIILDADDARLKQSFAPILQKEIETQFSEKEVTKTTKQLEEDGFHGQAMARPINLFYIKDQFRERIIPINENDFEIGTKTLSKSELLQELKEHPERFSPNVILRPLYQEYILPNLCYIGGGEMAYWLQFKGMFDQTSVPFPLLKVRNSLQWFDKGTNKKINKLDLAFTDVFRSIHEIKKEYVLENAEVELDFSELDQKMKDLQRVLEAVVVFTDKNLEQYAKSESTKIEKQISSIEEKLIRHSKKKNEDAMKQIESIYKRLFPEHGLQERYENMIPFLAKYGAKEFVHQLHELINPFEKDLILVIEE</sequence>
<comment type="caution">
    <text evidence="5">The sequence shown here is derived from an EMBL/GenBank/DDBJ whole genome shotgun (WGS) entry which is preliminary data.</text>
</comment>
<dbReference type="NCBIfam" id="TIGR03998">
    <property type="entry name" value="thiol_BshC"/>
    <property type="match status" value="1"/>
</dbReference>
<name>A0A2I0R076_9FLAO</name>